<evidence type="ECO:0000256" key="2">
    <source>
        <dbReference type="SAM" id="Phobius"/>
    </source>
</evidence>
<evidence type="ECO:0008006" key="5">
    <source>
        <dbReference type="Google" id="ProtNLM"/>
    </source>
</evidence>
<dbReference type="PANTHER" id="PTHR31168">
    <property type="entry name" value="OS02G0292800 PROTEIN"/>
    <property type="match status" value="1"/>
</dbReference>
<keyword evidence="2" id="KW-1133">Transmembrane helix</keyword>
<sequence>MSALPDAPIVALSITAYIGYHAFLLFNVFTKPELTVIGITRKARANWIAGIMSKQDGSLGVLAIQTLRNYLMISSAMGSVAITLSVAIMAVVGSLSGKSSEGTMTFLSGFSDVFKINIAILIATFVCAFVCFLESMRYMNHTGFIITTVPPKQPGSERSLVRPDKAKAMVLLATRMVNRGALFHTFGIRFLLYAFPVLSWLFSPWALLVTTVLLLVMCYVLDEENAEGFGGRKASEIRLLQRRLGESQDEEMEINPLSTESRPTRLDANVGKEMAESDLGTR</sequence>
<feature type="transmembrane region" description="Helical" evidence="2">
    <location>
        <begin position="113"/>
        <end position="133"/>
    </location>
</feature>
<dbReference type="AlphaFoldDB" id="A0A507CB85"/>
<name>A0A507CB85_9FUNG</name>
<keyword evidence="4" id="KW-1185">Reference proteome</keyword>
<accession>A0A507CB85</accession>
<dbReference type="GeneID" id="42003435"/>
<evidence type="ECO:0000256" key="1">
    <source>
        <dbReference type="SAM" id="MobiDB-lite"/>
    </source>
</evidence>
<dbReference type="PANTHER" id="PTHR31168:SF1">
    <property type="entry name" value="DUF599 FAMILY PROTEIN"/>
    <property type="match status" value="1"/>
</dbReference>
<organism evidence="3 4">
    <name type="scientific">Synchytrium microbalum</name>
    <dbReference type="NCBI Taxonomy" id="1806994"/>
    <lineage>
        <taxon>Eukaryota</taxon>
        <taxon>Fungi</taxon>
        <taxon>Fungi incertae sedis</taxon>
        <taxon>Chytridiomycota</taxon>
        <taxon>Chytridiomycota incertae sedis</taxon>
        <taxon>Chytridiomycetes</taxon>
        <taxon>Synchytriales</taxon>
        <taxon>Synchytriaceae</taxon>
        <taxon>Synchytrium</taxon>
    </lineage>
</organism>
<comment type="caution">
    <text evidence="3">The sequence shown here is derived from an EMBL/GenBank/DDBJ whole genome shotgun (WGS) entry which is preliminary data.</text>
</comment>
<keyword evidence="2" id="KW-0472">Membrane</keyword>
<feature type="compositionally biased region" description="Basic and acidic residues" evidence="1">
    <location>
        <begin position="273"/>
        <end position="282"/>
    </location>
</feature>
<reference evidence="3 4" key="1">
    <citation type="journal article" date="2019" name="Sci. Rep.">
        <title>Comparative genomics of chytrid fungi reveal insights into the obligate biotrophic and pathogenic lifestyle of Synchytrium endobioticum.</title>
        <authorList>
            <person name="van de Vossenberg B.T.L.H."/>
            <person name="Warris S."/>
            <person name="Nguyen H.D.T."/>
            <person name="van Gent-Pelzer M.P.E."/>
            <person name="Joly D.L."/>
            <person name="van de Geest H.C."/>
            <person name="Bonants P.J.M."/>
            <person name="Smith D.S."/>
            <person name="Levesque C.A."/>
            <person name="van der Lee T.A.J."/>
        </authorList>
    </citation>
    <scope>NUCLEOTIDE SEQUENCE [LARGE SCALE GENOMIC DNA]</scope>
    <source>
        <strain evidence="3 4">JEL517</strain>
    </source>
</reference>
<keyword evidence="2" id="KW-0812">Transmembrane</keyword>
<gene>
    <name evidence="3" type="ORF">SmJEL517_g02210</name>
</gene>
<feature type="transmembrane region" description="Helical" evidence="2">
    <location>
        <begin position="6"/>
        <end position="29"/>
    </location>
</feature>
<feature type="transmembrane region" description="Helical" evidence="2">
    <location>
        <begin position="70"/>
        <end position="93"/>
    </location>
</feature>
<evidence type="ECO:0000313" key="4">
    <source>
        <dbReference type="Proteomes" id="UP000319731"/>
    </source>
</evidence>
<dbReference type="Pfam" id="PF04654">
    <property type="entry name" value="DUF599"/>
    <property type="match status" value="1"/>
</dbReference>
<dbReference type="OrthoDB" id="761598at2759"/>
<dbReference type="InterPro" id="IPR006747">
    <property type="entry name" value="DUF599"/>
</dbReference>
<dbReference type="Proteomes" id="UP000319731">
    <property type="component" value="Unassembled WGS sequence"/>
</dbReference>
<protein>
    <recommendedName>
        <fullName evidence="5">DUF599 domain-containing protein</fullName>
    </recommendedName>
</protein>
<dbReference type="EMBL" id="QEAO01000009">
    <property type="protein sequence ID" value="TPX35266.1"/>
    <property type="molecule type" value="Genomic_DNA"/>
</dbReference>
<dbReference type="RefSeq" id="XP_031025793.1">
    <property type="nucleotide sequence ID" value="XM_031168138.1"/>
</dbReference>
<evidence type="ECO:0000313" key="3">
    <source>
        <dbReference type="EMBL" id="TPX35266.1"/>
    </source>
</evidence>
<feature type="region of interest" description="Disordered" evidence="1">
    <location>
        <begin position="246"/>
        <end position="282"/>
    </location>
</feature>
<proteinExistence type="predicted"/>